<reference evidence="2 3" key="1">
    <citation type="submission" date="2018-11" db="EMBL/GenBank/DDBJ databases">
        <title>Whole genome sequence of Streptomyces paromomycinus NBRC 15454(T).</title>
        <authorList>
            <person name="Komaki H."/>
            <person name="Tamura T."/>
        </authorList>
    </citation>
    <scope>NUCLEOTIDE SEQUENCE [LARGE SCALE GENOMIC DNA]</scope>
    <source>
        <strain evidence="2 3">NBRC 15454</strain>
    </source>
</reference>
<dbReference type="Proteomes" id="UP000286746">
    <property type="component" value="Unassembled WGS sequence"/>
</dbReference>
<proteinExistence type="predicted"/>
<sequence length="137" mass="14086">MKRKNGIALLALAAGTAHVWLTGCAGDNTSAFEELDASTFEVVYEVTGSDVRTVTYEGGAKRGTSSASIDDPEVPWKKEVALTGIATSPNVSLMLGEKGGQADCVIYINGKEVKRATARGAFGTASCVAASPGATRS</sequence>
<dbReference type="PROSITE" id="PS51257">
    <property type="entry name" value="PROKAR_LIPOPROTEIN"/>
    <property type="match status" value="1"/>
</dbReference>
<dbReference type="Gene3D" id="2.60.40.2880">
    <property type="entry name" value="MmpS1-5, C-terminal soluble domain"/>
    <property type="match status" value="1"/>
</dbReference>
<feature type="chain" id="PRO_5038794050" description="Lipoprotein" evidence="1">
    <location>
        <begin position="20"/>
        <end position="137"/>
    </location>
</feature>
<protein>
    <recommendedName>
        <fullName evidence="4">Lipoprotein</fullName>
    </recommendedName>
</protein>
<evidence type="ECO:0000256" key="1">
    <source>
        <dbReference type="SAM" id="SignalP"/>
    </source>
</evidence>
<name>A0A401VYQ2_STREY</name>
<accession>A0A401VYQ2</accession>
<evidence type="ECO:0000313" key="3">
    <source>
        <dbReference type="Proteomes" id="UP000286746"/>
    </source>
</evidence>
<gene>
    <name evidence="2" type="ORF">GKJPGBOP_01876</name>
</gene>
<dbReference type="EMBL" id="BHZD01000001">
    <property type="protein sequence ID" value="GCD42218.1"/>
    <property type="molecule type" value="Genomic_DNA"/>
</dbReference>
<evidence type="ECO:0008006" key="4">
    <source>
        <dbReference type="Google" id="ProtNLM"/>
    </source>
</evidence>
<dbReference type="AlphaFoldDB" id="A0A401VYQ2"/>
<dbReference type="InterPro" id="IPR038468">
    <property type="entry name" value="MmpS_C"/>
</dbReference>
<feature type="signal peptide" evidence="1">
    <location>
        <begin position="1"/>
        <end position="19"/>
    </location>
</feature>
<keyword evidence="3" id="KW-1185">Reference proteome</keyword>
<comment type="caution">
    <text evidence="2">The sequence shown here is derived from an EMBL/GenBank/DDBJ whole genome shotgun (WGS) entry which is preliminary data.</text>
</comment>
<dbReference type="RefSeq" id="WP_125053618.1">
    <property type="nucleotide sequence ID" value="NZ_BHZD01000001.1"/>
</dbReference>
<evidence type="ECO:0000313" key="2">
    <source>
        <dbReference type="EMBL" id="GCD42218.1"/>
    </source>
</evidence>
<organism evidence="2 3">
    <name type="scientific">Streptomyces paromomycinus</name>
    <name type="common">Streptomyces rimosus subsp. paromomycinus</name>
    <dbReference type="NCBI Taxonomy" id="92743"/>
    <lineage>
        <taxon>Bacteria</taxon>
        <taxon>Bacillati</taxon>
        <taxon>Actinomycetota</taxon>
        <taxon>Actinomycetes</taxon>
        <taxon>Kitasatosporales</taxon>
        <taxon>Streptomycetaceae</taxon>
        <taxon>Streptomyces</taxon>
    </lineage>
</organism>
<keyword evidence="1" id="KW-0732">Signal</keyword>